<dbReference type="PANTHER" id="PTHR32089:SF112">
    <property type="entry name" value="LYSOZYME-LIKE PROTEIN-RELATED"/>
    <property type="match status" value="1"/>
</dbReference>
<dbReference type="SUPFAM" id="SSF58104">
    <property type="entry name" value="Methyl-accepting chemotaxis protein (MCP) signaling domain"/>
    <property type="match status" value="1"/>
</dbReference>
<dbReference type="SMART" id="SM00304">
    <property type="entry name" value="HAMP"/>
    <property type="match status" value="1"/>
</dbReference>
<feature type="domain" description="Methyl-accepting transducer" evidence="5">
    <location>
        <begin position="255"/>
        <end position="505"/>
    </location>
</feature>
<dbReference type="Pfam" id="PF00015">
    <property type="entry name" value="MCPsignal"/>
    <property type="match status" value="1"/>
</dbReference>
<dbReference type="CDD" id="cd06225">
    <property type="entry name" value="HAMP"/>
    <property type="match status" value="1"/>
</dbReference>
<evidence type="ECO:0000256" key="4">
    <source>
        <dbReference type="SAM" id="Phobius"/>
    </source>
</evidence>
<reference evidence="8" key="1">
    <citation type="submission" date="2016-11" db="EMBL/GenBank/DDBJ databases">
        <authorList>
            <person name="Varghese N."/>
            <person name="Submissions S."/>
        </authorList>
    </citation>
    <scope>NUCLEOTIDE SEQUENCE [LARGE SCALE GENOMIC DNA]</scope>
    <source>
        <strain evidence="8">DSM 10349</strain>
    </source>
</reference>
<dbReference type="Pfam" id="PF00672">
    <property type="entry name" value="HAMP"/>
    <property type="match status" value="1"/>
</dbReference>
<dbReference type="InterPro" id="IPR003660">
    <property type="entry name" value="HAMP_dom"/>
</dbReference>
<gene>
    <name evidence="7" type="ORF">SAMN02745123_02747</name>
</gene>
<dbReference type="PANTHER" id="PTHR32089">
    <property type="entry name" value="METHYL-ACCEPTING CHEMOTAXIS PROTEIN MCPB"/>
    <property type="match status" value="1"/>
</dbReference>
<keyword evidence="1 3" id="KW-0807">Transducer</keyword>
<evidence type="ECO:0000259" key="6">
    <source>
        <dbReference type="PROSITE" id="PS50885"/>
    </source>
</evidence>
<protein>
    <submittedName>
        <fullName evidence="7">Methyl-accepting chemotaxis protein</fullName>
    </submittedName>
</protein>
<dbReference type="Gene3D" id="1.10.287.950">
    <property type="entry name" value="Methyl-accepting chemotaxis protein"/>
    <property type="match status" value="1"/>
</dbReference>
<dbReference type="RefSeq" id="WP_072915394.1">
    <property type="nucleotide sequence ID" value="NZ_FRAR01000020.1"/>
</dbReference>
<accession>A0A1M6UGL1</accession>
<organism evidence="7 8">
    <name type="scientific">Desulforamulus aeronauticus DSM 10349</name>
    <dbReference type="NCBI Taxonomy" id="1121421"/>
    <lineage>
        <taxon>Bacteria</taxon>
        <taxon>Bacillati</taxon>
        <taxon>Bacillota</taxon>
        <taxon>Clostridia</taxon>
        <taxon>Eubacteriales</taxon>
        <taxon>Peptococcaceae</taxon>
        <taxon>Desulforamulus</taxon>
    </lineage>
</organism>
<keyword evidence="4" id="KW-1133">Transmembrane helix</keyword>
<dbReference type="STRING" id="1121421.SAMN02745123_02747"/>
<evidence type="ECO:0000256" key="1">
    <source>
        <dbReference type="ARBA" id="ARBA00023224"/>
    </source>
</evidence>
<evidence type="ECO:0000256" key="3">
    <source>
        <dbReference type="PROSITE-ProRule" id="PRU00284"/>
    </source>
</evidence>
<dbReference type="FunFam" id="1.10.287.950:FF:000001">
    <property type="entry name" value="Methyl-accepting chemotaxis sensory transducer"/>
    <property type="match status" value="1"/>
</dbReference>
<dbReference type="PROSITE" id="PS50111">
    <property type="entry name" value="CHEMOTAXIS_TRANSDUC_2"/>
    <property type="match status" value="1"/>
</dbReference>
<evidence type="ECO:0000259" key="5">
    <source>
        <dbReference type="PROSITE" id="PS50111"/>
    </source>
</evidence>
<keyword evidence="4" id="KW-0812">Transmembrane</keyword>
<feature type="transmembrane region" description="Helical" evidence="4">
    <location>
        <begin position="184"/>
        <end position="202"/>
    </location>
</feature>
<dbReference type="SMART" id="SM00283">
    <property type="entry name" value="MA"/>
    <property type="match status" value="1"/>
</dbReference>
<dbReference type="GO" id="GO:0016020">
    <property type="term" value="C:membrane"/>
    <property type="evidence" value="ECO:0007669"/>
    <property type="project" value="InterPro"/>
</dbReference>
<evidence type="ECO:0000313" key="7">
    <source>
        <dbReference type="EMBL" id="SHK68317.1"/>
    </source>
</evidence>
<dbReference type="Proteomes" id="UP000183997">
    <property type="component" value="Unassembled WGS sequence"/>
</dbReference>
<comment type="similarity">
    <text evidence="2">Belongs to the methyl-accepting chemotaxis (MCP) protein family.</text>
</comment>
<dbReference type="OrthoDB" id="5392220at2"/>
<proteinExistence type="inferred from homology"/>
<dbReference type="GO" id="GO:0007165">
    <property type="term" value="P:signal transduction"/>
    <property type="evidence" value="ECO:0007669"/>
    <property type="project" value="UniProtKB-KW"/>
</dbReference>
<dbReference type="GO" id="GO:0006935">
    <property type="term" value="P:chemotaxis"/>
    <property type="evidence" value="ECO:0007669"/>
    <property type="project" value="UniProtKB-ARBA"/>
</dbReference>
<dbReference type="PROSITE" id="PS50885">
    <property type="entry name" value="HAMP"/>
    <property type="match status" value="1"/>
</dbReference>
<evidence type="ECO:0000313" key="8">
    <source>
        <dbReference type="Proteomes" id="UP000183997"/>
    </source>
</evidence>
<feature type="domain" description="HAMP" evidence="6">
    <location>
        <begin position="205"/>
        <end position="257"/>
    </location>
</feature>
<dbReference type="AlphaFoldDB" id="A0A1M6UGL1"/>
<keyword evidence="8" id="KW-1185">Reference proteome</keyword>
<keyword evidence="4" id="KW-0472">Membrane</keyword>
<dbReference type="InterPro" id="IPR004089">
    <property type="entry name" value="MCPsignal_dom"/>
</dbReference>
<evidence type="ECO:0000256" key="2">
    <source>
        <dbReference type="ARBA" id="ARBA00029447"/>
    </source>
</evidence>
<sequence>MSFKLTTRIALGYCLVLVLTGLLAGIMIYKVNAITTEIDGLQKHNVRTMEGIAISMYVEEQSSLIKEYLLSGNQVAKADVESKIKEALQHEEELIKLTRQKINLDRITHVRDLNKQMEEIFQKDIVPLVEQGNIEEARTIKKTSFDPLAKELKQAVTEYVEYKKWESRNAEALAMKVSQEAKQVAGIFGLLALVLGILLSLLSSRAVTKPIKGLVQETLVVSEGDLTQKIEVRGNDELAQLAQAFNKMIGNLHQMAKAVVEKSGSLADHSQQLSAASQEVSAAVQEITSTTTELASAATEEAAAATNAVEVSRDVEHSAKIGNQAVKQAVEKMSSIVMRVDKSSGQVSRLGERSRDIGKISEVITGIADQTNLLALNAAIEAARAGEQGKGFAVVAEEVRKLAEQSSQAAREIGTIIKQIQQETAQAVQDMNLGVQEVHEGTQVVQTAGQALQEILEQVQHTVSIIDEIAKGAEMNSQGTQNLAAATEQASASVQQIASASQDLAKMGGQFQSLVIHLKV</sequence>
<name>A0A1M6UGL1_9FIRM</name>
<dbReference type="EMBL" id="FRAR01000020">
    <property type="protein sequence ID" value="SHK68317.1"/>
    <property type="molecule type" value="Genomic_DNA"/>
</dbReference>
<dbReference type="CDD" id="cd11386">
    <property type="entry name" value="MCP_signal"/>
    <property type="match status" value="1"/>
</dbReference>